<evidence type="ECO:0000256" key="4">
    <source>
        <dbReference type="ARBA" id="ARBA00022475"/>
    </source>
</evidence>
<feature type="transmembrane region" description="Helical" evidence="8">
    <location>
        <begin position="49"/>
        <end position="66"/>
    </location>
</feature>
<evidence type="ECO:0000256" key="2">
    <source>
        <dbReference type="ARBA" id="ARBA00009773"/>
    </source>
</evidence>
<dbReference type="EMBL" id="CP000958">
    <property type="protein sequence ID" value="ACA90858.1"/>
    <property type="molecule type" value="Genomic_DNA"/>
</dbReference>
<evidence type="ECO:0000256" key="5">
    <source>
        <dbReference type="ARBA" id="ARBA00022692"/>
    </source>
</evidence>
<feature type="transmembrane region" description="Helical" evidence="8">
    <location>
        <begin position="292"/>
        <end position="311"/>
    </location>
</feature>
<accession>B1K1K8</accession>
<dbReference type="AlphaFoldDB" id="B1K1K8"/>
<dbReference type="PANTHER" id="PTHR21716">
    <property type="entry name" value="TRANSMEMBRANE PROTEIN"/>
    <property type="match status" value="1"/>
</dbReference>
<dbReference type="HOGENOM" id="CLU_041771_1_1_4"/>
<dbReference type="InterPro" id="IPR002549">
    <property type="entry name" value="AI-2E-like"/>
</dbReference>
<evidence type="ECO:0008006" key="11">
    <source>
        <dbReference type="Google" id="ProtNLM"/>
    </source>
</evidence>
<evidence type="ECO:0000256" key="3">
    <source>
        <dbReference type="ARBA" id="ARBA00022448"/>
    </source>
</evidence>
<feature type="transmembrane region" description="Helical" evidence="8">
    <location>
        <begin position="262"/>
        <end position="286"/>
    </location>
</feature>
<dbReference type="NCBIfam" id="NF008216">
    <property type="entry name" value="PRK10983.1"/>
    <property type="match status" value="1"/>
</dbReference>
<evidence type="ECO:0000313" key="9">
    <source>
        <dbReference type="EMBL" id="ACA90858.1"/>
    </source>
</evidence>
<sequence>MNRQPHGTVVRARQIVHVRPTVDLVRVILGIVTLSLLICGSLYILRPFLLALVWAATIVVATWPLLHEVQRRLRCRRGPAVIVMLLALMVVIVLPIYGAVSTLAAHAEEIMTLLKGLPNYTLPPPPGWLAKLPLAGTHATREWQTLSDAGPGGVLATLQPYASRLASWLLVRASAIGVLVLHLLLTVIICGILFAKGEAVGLTVTRVAQCVAPANGAAMVRLVEHAIRAVALGVMVTALAQSALGGLGLWGASVPYAGVLTAILFIFCLAQLGPLLPLLACVTWLFVHDAKLAAILLFGWSLGVTALDNSLRPILIRRSIALPMVLILAGVLGGLIAFGMIGLFIGPVMLAVTYALMEAWLDTQEAARGAADTRATSAPPIAANEPAPHE</sequence>
<keyword evidence="3" id="KW-0813">Transport</keyword>
<comment type="subcellular location">
    <subcellularLocation>
        <location evidence="1">Cell membrane</location>
        <topology evidence="1">Multi-pass membrane protein</topology>
    </subcellularLocation>
</comment>
<feature type="transmembrane region" description="Helical" evidence="8">
    <location>
        <begin position="78"/>
        <end position="100"/>
    </location>
</feature>
<proteinExistence type="inferred from homology"/>
<keyword evidence="6 8" id="KW-1133">Transmembrane helix</keyword>
<protein>
    <recommendedName>
        <fullName evidence="11">Permease</fullName>
    </recommendedName>
</protein>
<evidence type="ECO:0000256" key="7">
    <source>
        <dbReference type="ARBA" id="ARBA00023136"/>
    </source>
</evidence>
<evidence type="ECO:0000256" key="6">
    <source>
        <dbReference type="ARBA" id="ARBA00022989"/>
    </source>
</evidence>
<organism evidence="9 10">
    <name type="scientific">Burkholderia orbicola (strain MC0-3)</name>
    <dbReference type="NCBI Taxonomy" id="406425"/>
    <lineage>
        <taxon>Bacteria</taxon>
        <taxon>Pseudomonadati</taxon>
        <taxon>Pseudomonadota</taxon>
        <taxon>Betaproteobacteria</taxon>
        <taxon>Burkholderiales</taxon>
        <taxon>Burkholderiaceae</taxon>
        <taxon>Burkholderia</taxon>
        <taxon>Burkholderia cepacia complex</taxon>
        <taxon>Burkholderia orbicola</taxon>
    </lineage>
</organism>
<comment type="similarity">
    <text evidence="2">Belongs to the autoinducer-2 exporter (AI-2E) (TC 2.A.86) family.</text>
</comment>
<keyword evidence="4" id="KW-1003">Cell membrane</keyword>
<feature type="transmembrane region" description="Helical" evidence="8">
    <location>
        <begin position="21"/>
        <end position="43"/>
    </location>
</feature>
<dbReference type="KEGG" id="bcm:Bcenmc03_1686"/>
<gene>
    <name evidence="9" type="ordered locus">Bcenmc03_1686</name>
</gene>
<dbReference type="RefSeq" id="WP_012328519.1">
    <property type="nucleotide sequence ID" value="NC_010508.1"/>
</dbReference>
<dbReference type="Pfam" id="PF01594">
    <property type="entry name" value="AI-2E_transport"/>
    <property type="match status" value="1"/>
</dbReference>
<dbReference type="GO" id="GO:0005886">
    <property type="term" value="C:plasma membrane"/>
    <property type="evidence" value="ECO:0007669"/>
    <property type="project" value="UniProtKB-SubCell"/>
</dbReference>
<keyword evidence="5 8" id="KW-0812">Transmembrane</keyword>
<feature type="transmembrane region" description="Helical" evidence="8">
    <location>
        <begin position="169"/>
        <end position="195"/>
    </location>
</feature>
<evidence type="ECO:0000313" key="10">
    <source>
        <dbReference type="Proteomes" id="UP000002169"/>
    </source>
</evidence>
<evidence type="ECO:0000256" key="8">
    <source>
        <dbReference type="SAM" id="Phobius"/>
    </source>
</evidence>
<feature type="transmembrane region" description="Helical" evidence="8">
    <location>
        <begin position="323"/>
        <end position="356"/>
    </location>
</feature>
<feature type="transmembrane region" description="Helical" evidence="8">
    <location>
        <begin position="229"/>
        <end position="250"/>
    </location>
</feature>
<keyword evidence="7 8" id="KW-0472">Membrane</keyword>
<name>B1K1K8_BURO0</name>
<reference evidence="10" key="1">
    <citation type="submission" date="2008-02" db="EMBL/GenBank/DDBJ databases">
        <title>Complete sequence of chromosome 1 of Burkholderia cenocepacia MC0-3.</title>
        <authorList>
            <person name="Copeland A."/>
            <person name="Lucas S."/>
            <person name="Lapidus A."/>
            <person name="Barry K."/>
            <person name="Bruce D."/>
            <person name="Goodwin L."/>
            <person name="Glavina del Rio T."/>
            <person name="Dalin E."/>
            <person name="Tice H."/>
            <person name="Pitluck S."/>
            <person name="Chain P."/>
            <person name="Malfatti S."/>
            <person name="Shin M."/>
            <person name="Vergez L."/>
            <person name="Schmutz J."/>
            <person name="Larimer F."/>
            <person name="Land M."/>
            <person name="Hauser L."/>
            <person name="Kyrpides N."/>
            <person name="Mikhailova N."/>
            <person name="Tiedje J."/>
            <person name="Richardson P."/>
        </authorList>
    </citation>
    <scope>NUCLEOTIDE SEQUENCE [LARGE SCALE GENOMIC DNA]</scope>
    <source>
        <strain evidence="10">MC0-3</strain>
    </source>
</reference>
<dbReference type="PANTHER" id="PTHR21716:SF67">
    <property type="entry name" value="TRANSPORT PROTEIN YDIK-RELATED"/>
    <property type="match status" value="1"/>
</dbReference>
<dbReference type="Proteomes" id="UP000002169">
    <property type="component" value="Chromosome 1"/>
</dbReference>
<evidence type="ECO:0000256" key="1">
    <source>
        <dbReference type="ARBA" id="ARBA00004651"/>
    </source>
</evidence>